<feature type="compositionally biased region" description="Basic and acidic residues" evidence="13">
    <location>
        <begin position="119"/>
        <end position="139"/>
    </location>
</feature>
<keyword evidence="8" id="KW-0805">Transcription regulation</keyword>
<organism evidence="16 17">
    <name type="scientific">Alligator mississippiensis</name>
    <name type="common">American alligator</name>
    <dbReference type="NCBI Taxonomy" id="8496"/>
    <lineage>
        <taxon>Eukaryota</taxon>
        <taxon>Metazoa</taxon>
        <taxon>Chordata</taxon>
        <taxon>Craniata</taxon>
        <taxon>Vertebrata</taxon>
        <taxon>Euteleostomi</taxon>
        <taxon>Archelosauria</taxon>
        <taxon>Archosauria</taxon>
        <taxon>Crocodylia</taxon>
        <taxon>Alligatoridae</taxon>
        <taxon>Alligatorinae</taxon>
        <taxon>Alligator</taxon>
    </lineage>
</organism>
<dbReference type="InterPro" id="IPR050169">
    <property type="entry name" value="Krueppel_C2H2_ZnF"/>
</dbReference>
<dbReference type="PROSITE" id="PS00028">
    <property type="entry name" value="ZINC_FINGER_C2H2_1"/>
    <property type="match status" value="1"/>
</dbReference>
<dbReference type="SUPFAM" id="SSF57667">
    <property type="entry name" value="beta-beta-alpha zinc fingers"/>
    <property type="match status" value="1"/>
</dbReference>
<evidence type="ECO:0000256" key="6">
    <source>
        <dbReference type="ARBA" id="ARBA00022771"/>
    </source>
</evidence>
<dbReference type="CDD" id="cd07765">
    <property type="entry name" value="KRAB_A-box"/>
    <property type="match status" value="1"/>
</dbReference>
<dbReference type="SMART" id="SM00355">
    <property type="entry name" value="ZnF_C2H2"/>
    <property type="match status" value="1"/>
</dbReference>
<evidence type="ECO:0000256" key="8">
    <source>
        <dbReference type="ARBA" id="ARBA00023015"/>
    </source>
</evidence>
<keyword evidence="4" id="KW-0479">Metal-binding</keyword>
<dbReference type="InterPro" id="IPR013087">
    <property type="entry name" value="Znf_C2H2_type"/>
</dbReference>
<dbReference type="GO" id="GO:0008270">
    <property type="term" value="F:zinc ion binding"/>
    <property type="evidence" value="ECO:0007669"/>
    <property type="project" value="UniProtKB-KW"/>
</dbReference>
<dbReference type="STRING" id="8496.A0A151LYH0"/>
<keyword evidence="9" id="KW-0238">DNA-binding</keyword>
<keyword evidence="10" id="KW-0804">Transcription</keyword>
<dbReference type="AlphaFoldDB" id="A0A151LYH0"/>
<feature type="domain" description="C2H2-type" evidence="14">
    <location>
        <begin position="195"/>
        <end position="222"/>
    </location>
</feature>
<dbReference type="PANTHER" id="PTHR23232">
    <property type="entry name" value="KRAB DOMAIN C2H2 ZINC FINGER"/>
    <property type="match status" value="1"/>
</dbReference>
<evidence type="ECO:0000313" key="17">
    <source>
        <dbReference type="Proteomes" id="UP000050525"/>
    </source>
</evidence>
<evidence type="ECO:0000256" key="12">
    <source>
        <dbReference type="PROSITE-ProRule" id="PRU00042"/>
    </source>
</evidence>
<dbReference type="PANTHER" id="PTHR23232:SF156">
    <property type="entry name" value="KRAB DOMAIN-CONTAINING PROTEIN"/>
    <property type="match status" value="1"/>
</dbReference>
<reference evidence="16 17" key="1">
    <citation type="journal article" date="2012" name="Genome Biol.">
        <title>Sequencing three crocodilian genomes to illuminate the evolution of archosaurs and amniotes.</title>
        <authorList>
            <person name="St John J.A."/>
            <person name="Braun E.L."/>
            <person name="Isberg S.R."/>
            <person name="Miles L.G."/>
            <person name="Chong A.Y."/>
            <person name="Gongora J."/>
            <person name="Dalzell P."/>
            <person name="Moran C."/>
            <person name="Bed'hom B."/>
            <person name="Abzhanov A."/>
            <person name="Burgess S.C."/>
            <person name="Cooksey A.M."/>
            <person name="Castoe T.A."/>
            <person name="Crawford N.G."/>
            <person name="Densmore L.D."/>
            <person name="Drew J.C."/>
            <person name="Edwards S.V."/>
            <person name="Faircloth B.C."/>
            <person name="Fujita M.K."/>
            <person name="Greenwold M.J."/>
            <person name="Hoffmann F.G."/>
            <person name="Howard J.M."/>
            <person name="Iguchi T."/>
            <person name="Janes D.E."/>
            <person name="Khan S.Y."/>
            <person name="Kohno S."/>
            <person name="de Koning A.J."/>
            <person name="Lance S.L."/>
            <person name="McCarthy F.M."/>
            <person name="McCormack J.E."/>
            <person name="Merchant M.E."/>
            <person name="Peterson D.G."/>
            <person name="Pollock D.D."/>
            <person name="Pourmand N."/>
            <person name="Raney B.J."/>
            <person name="Roessler K.A."/>
            <person name="Sanford J.R."/>
            <person name="Sawyer R.H."/>
            <person name="Schmidt C.J."/>
            <person name="Triplett E.W."/>
            <person name="Tuberville T.D."/>
            <person name="Venegas-Anaya M."/>
            <person name="Howard J.T."/>
            <person name="Jarvis E.D."/>
            <person name="Guillette L.J.Jr."/>
            <person name="Glenn T.C."/>
            <person name="Green R.E."/>
            <person name="Ray D.A."/>
        </authorList>
    </citation>
    <scope>NUCLEOTIDE SEQUENCE [LARGE SCALE GENOMIC DNA]</scope>
    <source>
        <strain evidence="16">KSC_2009_1</strain>
    </source>
</reference>
<sequence length="336" mass="36919">MRVELETPDCALAQLAWGPMAAARLAQGTVLFEEVAVYFSKGQWDMLDPGQKALYKDVMLENYKTLNSVGLHITKPQVISQLEQGEEPWIPDLQDLEERGILRNINTGMSPAGDGMVSESKESPDQKHLEEQQPHRSEGDASPSPGQGEGPEIQHGVKEQEAHLRCDKAACPAVSVQDVEEIPGQPKACAKDKLHECAECGRHFSRRPNLIRHQRIHTETAHRGEALLLPPLWEELPPELAPDGPSETPYRGETLLLPRVWEELPAQCRPGCAPEDPHGDSRGKILGVKWSKAPTVADKSQNDIRAMCPIISSCSRKKGDGSKGLGSVGFPVLRPD</sequence>
<evidence type="ECO:0000259" key="14">
    <source>
        <dbReference type="PROSITE" id="PS50157"/>
    </source>
</evidence>
<evidence type="ECO:0000256" key="2">
    <source>
        <dbReference type="ARBA" id="ARBA00004123"/>
    </source>
</evidence>
<dbReference type="GO" id="GO:0003677">
    <property type="term" value="F:DNA binding"/>
    <property type="evidence" value="ECO:0007669"/>
    <property type="project" value="UniProtKB-KW"/>
</dbReference>
<keyword evidence="11" id="KW-0539">Nucleus</keyword>
<evidence type="ECO:0000256" key="3">
    <source>
        <dbReference type="ARBA" id="ARBA00006991"/>
    </source>
</evidence>
<keyword evidence="7" id="KW-0862">Zinc</keyword>
<dbReference type="InterPro" id="IPR001909">
    <property type="entry name" value="KRAB"/>
</dbReference>
<evidence type="ECO:0000256" key="4">
    <source>
        <dbReference type="ARBA" id="ARBA00022723"/>
    </source>
</evidence>
<comment type="similarity">
    <text evidence="3">Belongs to the krueppel C2H2-type zinc-finger protein family.</text>
</comment>
<feature type="region of interest" description="Disordered" evidence="13">
    <location>
        <begin position="105"/>
        <end position="161"/>
    </location>
</feature>
<dbReference type="PROSITE" id="PS50157">
    <property type="entry name" value="ZINC_FINGER_C2H2_2"/>
    <property type="match status" value="1"/>
</dbReference>
<dbReference type="Gene3D" id="3.30.160.60">
    <property type="entry name" value="Classic Zinc Finger"/>
    <property type="match status" value="1"/>
</dbReference>
<comment type="subcellular location">
    <subcellularLocation>
        <location evidence="2">Nucleus</location>
    </subcellularLocation>
</comment>
<protein>
    <submittedName>
        <fullName evidence="16">Uncharacterized protein</fullName>
    </submittedName>
</protein>
<proteinExistence type="inferred from homology"/>
<dbReference type="Proteomes" id="UP000050525">
    <property type="component" value="Unassembled WGS sequence"/>
</dbReference>
<dbReference type="Pfam" id="PF01352">
    <property type="entry name" value="KRAB"/>
    <property type="match status" value="1"/>
</dbReference>
<dbReference type="Gene3D" id="6.10.140.140">
    <property type="match status" value="1"/>
</dbReference>
<feature type="region of interest" description="Disordered" evidence="13">
    <location>
        <begin position="316"/>
        <end position="336"/>
    </location>
</feature>
<dbReference type="SMART" id="SM00349">
    <property type="entry name" value="KRAB"/>
    <property type="match status" value="1"/>
</dbReference>
<dbReference type="SUPFAM" id="SSF109640">
    <property type="entry name" value="KRAB domain (Kruppel-associated box)"/>
    <property type="match status" value="1"/>
</dbReference>
<evidence type="ECO:0000256" key="11">
    <source>
        <dbReference type="ARBA" id="ARBA00023242"/>
    </source>
</evidence>
<evidence type="ECO:0000256" key="7">
    <source>
        <dbReference type="ARBA" id="ARBA00022833"/>
    </source>
</evidence>
<feature type="domain" description="KRAB" evidence="15">
    <location>
        <begin position="30"/>
        <end position="101"/>
    </location>
</feature>
<evidence type="ECO:0000256" key="5">
    <source>
        <dbReference type="ARBA" id="ARBA00022737"/>
    </source>
</evidence>
<dbReference type="InterPro" id="IPR036236">
    <property type="entry name" value="Znf_C2H2_sf"/>
</dbReference>
<keyword evidence="6 12" id="KW-0863">Zinc-finger</keyword>
<keyword evidence="17" id="KW-1185">Reference proteome</keyword>
<dbReference type="InterPro" id="IPR036051">
    <property type="entry name" value="KRAB_dom_sf"/>
</dbReference>
<gene>
    <name evidence="16" type="ORF">Y1Q_0022350</name>
</gene>
<comment type="caution">
    <text evidence="16">The sequence shown here is derived from an EMBL/GenBank/DDBJ whole genome shotgun (WGS) entry which is preliminary data.</text>
</comment>
<dbReference type="FunFam" id="3.30.160.60:FF:000024">
    <property type="entry name" value="zinc finger protein 140 isoform X1"/>
    <property type="match status" value="1"/>
</dbReference>
<evidence type="ECO:0000256" key="9">
    <source>
        <dbReference type="ARBA" id="ARBA00023125"/>
    </source>
</evidence>
<dbReference type="PROSITE" id="PS50805">
    <property type="entry name" value="KRAB"/>
    <property type="match status" value="1"/>
</dbReference>
<evidence type="ECO:0000259" key="15">
    <source>
        <dbReference type="PROSITE" id="PS50805"/>
    </source>
</evidence>
<dbReference type="GO" id="GO:0005634">
    <property type="term" value="C:nucleus"/>
    <property type="evidence" value="ECO:0007669"/>
    <property type="project" value="UniProtKB-SubCell"/>
</dbReference>
<evidence type="ECO:0000256" key="1">
    <source>
        <dbReference type="ARBA" id="ARBA00003767"/>
    </source>
</evidence>
<dbReference type="EMBL" id="AKHW03007028">
    <property type="protein sequence ID" value="KYO17296.1"/>
    <property type="molecule type" value="Genomic_DNA"/>
</dbReference>
<dbReference type="GO" id="GO:0006355">
    <property type="term" value="P:regulation of DNA-templated transcription"/>
    <property type="evidence" value="ECO:0007669"/>
    <property type="project" value="InterPro"/>
</dbReference>
<keyword evidence="5" id="KW-0677">Repeat</keyword>
<evidence type="ECO:0000313" key="16">
    <source>
        <dbReference type="EMBL" id="KYO17296.1"/>
    </source>
</evidence>
<comment type="function">
    <text evidence="1">May be involved in transcriptional regulation.</text>
</comment>
<dbReference type="Pfam" id="PF00096">
    <property type="entry name" value="zf-C2H2"/>
    <property type="match status" value="1"/>
</dbReference>
<name>A0A151LYH0_ALLMI</name>
<accession>A0A151LYH0</accession>
<evidence type="ECO:0000256" key="13">
    <source>
        <dbReference type="SAM" id="MobiDB-lite"/>
    </source>
</evidence>
<evidence type="ECO:0000256" key="10">
    <source>
        <dbReference type="ARBA" id="ARBA00023163"/>
    </source>
</evidence>